<dbReference type="Gene3D" id="1.10.10.10">
    <property type="entry name" value="Winged helix-like DNA-binding domain superfamily/Winged helix DNA-binding domain"/>
    <property type="match status" value="1"/>
</dbReference>
<dbReference type="InterPro" id="IPR000835">
    <property type="entry name" value="HTH_MarR-typ"/>
</dbReference>
<accession>A0ABT0JTR2</accession>
<dbReference type="InterPro" id="IPR036388">
    <property type="entry name" value="WH-like_DNA-bd_sf"/>
</dbReference>
<dbReference type="Pfam" id="PF12802">
    <property type="entry name" value="MarR_2"/>
    <property type="match status" value="1"/>
</dbReference>
<dbReference type="PRINTS" id="PR00598">
    <property type="entry name" value="HTHMARR"/>
</dbReference>
<comment type="caution">
    <text evidence="2">The sequence shown here is derived from an EMBL/GenBank/DDBJ whole genome shotgun (WGS) entry which is preliminary data.</text>
</comment>
<proteinExistence type="predicted"/>
<dbReference type="EMBL" id="JALKFT010000002">
    <property type="protein sequence ID" value="MCK9874617.1"/>
    <property type="molecule type" value="Genomic_DNA"/>
</dbReference>
<dbReference type="PANTHER" id="PTHR33164:SF99">
    <property type="entry name" value="MARR FAMILY REGULATORY PROTEIN"/>
    <property type="match status" value="1"/>
</dbReference>
<evidence type="ECO:0000313" key="2">
    <source>
        <dbReference type="EMBL" id="MCK9874617.1"/>
    </source>
</evidence>
<dbReference type="InterPro" id="IPR036390">
    <property type="entry name" value="WH_DNA-bd_sf"/>
</dbReference>
<keyword evidence="3" id="KW-1185">Reference proteome</keyword>
<evidence type="ECO:0000313" key="3">
    <source>
        <dbReference type="Proteomes" id="UP001201873"/>
    </source>
</evidence>
<organism evidence="2 3">
    <name type="scientific">Frankia umida</name>
    <dbReference type="NCBI Taxonomy" id="573489"/>
    <lineage>
        <taxon>Bacteria</taxon>
        <taxon>Bacillati</taxon>
        <taxon>Actinomycetota</taxon>
        <taxon>Actinomycetes</taxon>
        <taxon>Frankiales</taxon>
        <taxon>Frankiaceae</taxon>
        <taxon>Frankia</taxon>
    </lineage>
</organism>
<dbReference type="SUPFAM" id="SSF46785">
    <property type="entry name" value="Winged helix' DNA-binding domain"/>
    <property type="match status" value="1"/>
</dbReference>
<name>A0ABT0JTR2_9ACTN</name>
<gene>
    <name evidence="2" type="ORF">MXD59_02265</name>
</gene>
<dbReference type="Proteomes" id="UP001201873">
    <property type="component" value="Unassembled WGS sequence"/>
</dbReference>
<dbReference type="RefSeq" id="WP_248823251.1">
    <property type="nucleotide sequence ID" value="NZ_JALKFT010000002.1"/>
</dbReference>
<protein>
    <submittedName>
        <fullName evidence="2">MarR family winged helix-turn-helix transcriptional regulator</fullName>
    </submittedName>
</protein>
<dbReference type="InterPro" id="IPR039422">
    <property type="entry name" value="MarR/SlyA-like"/>
</dbReference>
<sequence length="154" mass="16363">MGTRPSFTGETLTGEIARGSFPEIRRAMLDFVGAYLLDFETAAQQAGLTLAQARVLGFAAIRPSSMKDIAAQFGCDPSNLTAKVDRLIELGLVERRSDPADGRVKLIAATPDGIAASAALCHSRDWLADVLGSLTGDEARTIQTAFDLLVNRPA</sequence>
<reference evidence="2 3" key="1">
    <citation type="submission" date="2022-04" db="EMBL/GenBank/DDBJ databases">
        <title>Genome diversity in the genus Frankia.</title>
        <authorList>
            <person name="Carlos-Shanley C."/>
            <person name="Hahn D."/>
        </authorList>
    </citation>
    <scope>NUCLEOTIDE SEQUENCE [LARGE SCALE GENOMIC DNA]</scope>
    <source>
        <strain evidence="2 3">Ag45/Mut15</strain>
    </source>
</reference>
<dbReference type="PANTHER" id="PTHR33164">
    <property type="entry name" value="TRANSCRIPTIONAL REGULATOR, MARR FAMILY"/>
    <property type="match status" value="1"/>
</dbReference>
<feature type="domain" description="HTH marR-type" evidence="1">
    <location>
        <begin position="21"/>
        <end position="151"/>
    </location>
</feature>
<evidence type="ECO:0000259" key="1">
    <source>
        <dbReference type="PROSITE" id="PS50995"/>
    </source>
</evidence>
<dbReference type="PROSITE" id="PS50995">
    <property type="entry name" value="HTH_MARR_2"/>
    <property type="match status" value="1"/>
</dbReference>
<dbReference type="SMART" id="SM00347">
    <property type="entry name" value="HTH_MARR"/>
    <property type="match status" value="1"/>
</dbReference>